<proteinExistence type="inferred from homology"/>
<keyword evidence="3" id="KW-1185">Reference proteome</keyword>
<dbReference type="SUPFAM" id="SSF102705">
    <property type="entry name" value="NIF3 (NGG1p interacting factor 3)-like"/>
    <property type="match status" value="1"/>
</dbReference>
<dbReference type="EMBL" id="BAAFRS010000041">
    <property type="protein sequence ID" value="GAB1219723.1"/>
    <property type="molecule type" value="Genomic_DNA"/>
</dbReference>
<dbReference type="Gene3D" id="3.40.1390.30">
    <property type="entry name" value="NIF3 (NGG1p interacting factor 3)-like"/>
    <property type="match status" value="1"/>
</dbReference>
<dbReference type="InterPro" id="IPR002678">
    <property type="entry name" value="DUF34/NIF3"/>
</dbReference>
<evidence type="ECO:0000313" key="2">
    <source>
        <dbReference type="EMBL" id="GAB1219723.1"/>
    </source>
</evidence>
<comment type="caution">
    <text evidence="2">The sequence shown here is derived from an EMBL/GenBank/DDBJ whole genome shotgun (WGS) entry which is preliminary data.</text>
</comment>
<dbReference type="Proteomes" id="UP001628156">
    <property type="component" value="Unassembled WGS sequence"/>
</dbReference>
<dbReference type="Pfam" id="PF01784">
    <property type="entry name" value="DUF34_NIF3"/>
    <property type="match status" value="1"/>
</dbReference>
<dbReference type="InterPro" id="IPR036069">
    <property type="entry name" value="DUF34/NIF3_sf"/>
</dbReference>
<protein>
    <recommendedName>
        <fullName evidence="4">NGG1-interacting factor 3</fullName>
    </recommendedName>
</protein>
<dbReference type="PANTHER" id="PTHR13799:SF13">
    <property type="entry name" value="NIF3-LIKE PROTEIN 1"/>
    <property type="match status" value="1"/>
</dbReference>
<organism evidence="2 3">
    <name type="scientific">Entamoeba nuttalli</name>
    <dbReference type="NCBI Taxonomy" id="412467"/>
    <lineage>
        <taxon>Eukaryota</taxon>
        <taxon>Amoebozoa</taxon>
        <taxon>Evosea</taxon>
        <taxon>Archamoebae</taxon>
        <taxon>Mastigamoebida</taxon>
        <taxon>Entamoebidae</taxon>
        <taxon>Entamoeba</taxon>
    </lineage>
</organism>
<evidence type="ECO:0008006" key="4">
    <source>
        <dbReference type="Google" id="ProtNLM"/>
    </source>
</evidence>
<evidence type="ECO:0000313" key="3">
    <source>
        <dbReference type="Proteomes" id="UP001628156"/>
    </source>
</evidence>
<name>A0ABQ0DAB3_9EUKA</name>
<gene>
    <name evidence="2" type="ORF">ENUP19_0041G0080</name>
</gene>
<sequence length="267" mass="29897">MKIEEFASLFEKYYPKQLAENWDNTGILVNSEEEFSLVLVCIDITESVIDEAINKKCKAILSYHPTLFKSFKKLVPETRSQKLALRLLKNGISVYSPHSALDSVNGGINDWLASLVLNEPVSLTSVPKNTTAIEPSQSDISIGSGRYVTYDTPITIDEFIDRIKNGLDVPLRYAIPSTKKEIKTVAICCGSGSMMFANKCADAVLTGEMGHHEVLEHLEWNTAVVLSEHTNTERGYLKHWIPRLSELFPSVTFYQSECDVSPLVYMV</sequence>
<dbReference type="PANTHER" id="PTHR13799">
    <property type="entry name" value="NGG1 INTERACTING FACTOR 3"/>
    <property type="match status" value="1"/>
</dbReference>
<comment type="similarity">
    <text evidence="1">Belongs to the GTP cyclohydrolase I type 2/NIF3 family.</text>
</comment>
<reference evidence="2 3" key="1">
    <citation type="journal article" date="2019" name="PLoS Negl. Trop. Dis.">
        <title>Whole genome sequencing of Entamoeba nuttalli reveals mammalian host-related molecular signatures and a novel octapeptide-repeat surface protein.</title>
        <authorList>
            <person name="Tanaka M."/>
            <person name="Makiuchi T."/>
            <person name="Komiyama T."/>
            <person name="Shiina T."/>
            <person name="Osaki K."/>
            <person name="Tachibana H."/>
        </authorList>
    </citation>
    <scope>NUCLEOTIDE SEQUENCE [LARGE SCALE GENOMIC DNA]</scope>
    <source>
        <strain evidence="2 3">P19-061405</strain>
    </source>
</reference>
<evidence type="ECO:0000256" key="1">
    <source>
        <dbReference type="ARBA" id="ARBA00006964"/>
    </source>
</evidence>
<dbReference type="NCBIfam" id="TIGR00486">
    <property type="entry name" value="YbgI_SA1388"/>
    <property type="match status" value="1"/>
</dbReference>
<accession>A0ABQ0DAB3</accession>